<evidence type="ECO:0000256" key="1">
    <source>
        <dbReference type="ARBA" id="ARBA00001946"/>
    </source>
</evidence>
<dbReference type="AlphaFoldDB" id="A0A1G1YT93"/>
<dbReference type="GO" id="GO:0005524">
    <property type="term" value="F:ATP binding"/>
    <property type="evidence" value="ECO:0007669"/>
    <property type="project" value="UniProtKB-KW"/>
</dbReference>
<dbReference type="CDD" id="cd05403">
    <property type="entry name" value="NT_KNTase_like"/>
    <property type="match status" value="1"/>
</dbReference>
<dbReference type="InterPro" id="IPR002934">
    <property type="entry name" value="Polymerase_NTP_transf_dom"/>
</dbReference>
<keyword evidence="2" id="KW-1277">Toxin-antitoxin system</keyword>
<dbReference type="PANTHER" id="PTHR33571">
    <property type="entry name" value="SSL8005 PROTEIN"/>
    <property type="match status" value="1"/>
</dbReference>
<proteinExistence type="inferred from homology"/>
<keyword evidence="7" id="KW-0067">ATP-binding</keyword>
<evidence type="ECO:0000256" key="4">
    <source>
        <dbReference type="ARBA" id="ARBA00022695"/>
    </source>
</evidence>
<reference evidence="11 12" key="1">
    <citation type="journal article" date="2016" name="Nat. Commun.">
        <title>Thousands of microbial genomes shed light on interconnected biogeochemical processes in an aquifer system.</title>
        <authorList>
            <person name="Anantharaman K."/>
            <person name="Brown C.T."/>
            <person name="Hug L.A."/>
            <person name="Sharon I."/>
            <person name="Castelle C.J."/>
            <person name="Probst A.J."/>
            <person name="Thomas B.C."/>
            <person name="Singh A."/>
            <person name="Wilkins M.J."/>
            <person name="Karaoz U."/>
            <person name="Brodie E.L."/>
            <person name="Williams K.H."/>
            <person name="Hubbard S.S."/>
            <person name="Banfield J.F."/>
        </authorList>
    </citation>
    <scope>NUCLEOTIDE SEQUENCE [LARGE SCALE GENOMIC DNA]</scope>
</reference>
<dbReference type="SUPFAM" id="SSF81301">
    <property type="entry name" value="Nucleotidyltransferase"/>
    <property type="match status" value="1"/>
</dbReference>
<dbReference type="InterPro" id="IPR052038">
    <property type="entry name" value="Type-VII_TA_antitoxin"/>
</dbReference>
<sequence>MLTKQKIITALEAHKAEIRSFGVMKLTLFGSYARGEATAKSDIDFLVEFKKGRGLFDDSYGLQQFLHTLFKKEIDLVKSALVREELKPFIFEGETVEARV</sequence>
<accession>A0A1G1YT93</accession>
<comment type="similarity">
    <text evidence="9">Belongs to the MntA antitoxin family.</text>
</comment>
<keyword evidence="5" id="KW-0479">Metal-binding</keyword>
<keyword evidence="4" id="KW-0548">Nucleotidyltransferase</keyword>
<dbReference type="Proteomes" id="UP000178122">
    <property type="component" value="Unassembled WGS sequence"/>
</dbReference>
<evidence type="ECO:0000256" key="9">
    <source>
        <dbReference type="ARBA" id="ARBA00038276"/>
    </source>
</evidence>
<keyword evidence="6" id="KW-0547">Nucleotide-binding</keyword>
<comment type="caution">
    <text evidence="11">The sequence shown here is derived from an EMBL/GenBank/DDBJ whole genome shotgun (WGS) entry which is preliminary data.</text>
</comment>
<gene>
    <name evidence="11" type="ORF">A2912_00575</name>
</gene>
<dbReference type="GO" id="GO:0046872">
    <property type="term" value="F:metal ion binding"/>
    <property type="evidence" value="ECO:0007669"/>
    <property type="project" value="UniProtKB-KW"/>
</dbReference>
<dbReference type="Gene3D" id="3.30.460.10">
    <property type="entry name" value="Beta Polymerase, domain 2"/>
    <property type="match status" value="1"/>
</dbReference>
<evidence type="ECO:0000259" key="10">
    <source>
        <dbReference type="Pfam" id="PF01909"/>
    </source>
</evidence>
<dbReference type="EMBL" id="MHIN01000012">
    <property type="protein sequence ID" value="OGY55554.1"/>
    <property type="molecule type" value="Genomic_DNA"/>
</dbReference>
<dbReference type="PANTHER" id="PTHR33571:SF14">
    <property type="entry name" value="PROTEIN ADENYLYLTRANSFERASE MJ0435-RELATED"/>
    <property type="match status" value="1"/>
</dbReference>
<dbReference type="Pfam" id="PF01909">
    <property type="entry name" value="NTP_transf_2"/>
    <property type="match status" value="1"/>
</dbReference>
<evidence type="ECO:0000256" key="7">
    <source>
        <dbReference type="ARBA" id="ARBA00022840"/>
    </source>
</evidence>
<evidence type="ECO:0000256" key="6">
    <source>
        <dbReference type="ARBA" id="ARBA00022741"/>
    </source>
</evidence>
<dbReference type="InterPro" id="IPR043519">
    <property type="entry name" value="NT_sf"/>
</dbReference>
<feature type="domain" description="Polymerase nucleotidyl transferase" evidence="10">
    <location>
        <begin position="16"/>
        <end position="88"/>
    </location>
</feature>
<evidence type="ECO:0000256" key="3">
    <source>
        <dbReference type="ARBA" id="ARBA00022679"/>
    </source>
</evidence>
<evidence type="ECO:0000256" key="8">
    <source>
        <dbReference type="ARBA" id="ARBA00022842"/>
    </source>
</evidence>
<dbReference type="GO" id="GO:0016779">
    <property type="term" value="F:nucleotidyltransferase activity"/>
    <property type="evidence" value="ECO:0007669"/>
    <property type="project" value="UniProtKB-KW"/>
</dbReference>
<keyword evidence="8" id="KW-0460">Magnesium</keyword>
<protein>
    <recommendedName>
        <fullName evidence="10">Polymerase nucleotidyl transferase domain-containing protein</fullName>
    </recommendedName>
</protein>
<evidence type="ECO:0000313" key="12">
    <source>
        <dbReference type="Proteomes" id="UP000178122"/>
    </source>
</evidence>
<evidence type="ECO:0000256" key="2">
    <source>
        <dbReference type="ARBA" id="ARBA00022649"/>
    </source>
</evidence>
<evidence type="ECO:0000256" key="5">
    <source>
        <dbReference type="ARBA" id="ARBA00022723"/>
    </source>
</evidence>
<comment type="cofactor">
    <cofactor evidence="1">
        <name>Mg(2+)</name>
        <dbReference type="ChEBI" id="CHEBI:18420"/>
    </cofactor>
</comment>
<evidence type="ECO:0000313" key="11">
    <source>
        <dbReference type="EMBL" id="OGY55554.1"/>
    </source>
</evidence>
<organism evidence="11 12">
    <name type="scientific">Candidatus Buchananbacteria bacterium RIFCSPLOWO2_01_FULL_40_23b</name>
    <dbReference type="NCBI Taxonomy" id="1797544"/>
    <lineage>
        <taxon>Bacteria</taxon>
        <taxon>Candidatus Buchananiibacteriota</taxon>
    </lineage>
</organism>
<name>A0A1G1YT93_9BACT</name>
<keyword evidence="3" id="KW-0808">Transferase</keyword>